<evidence type="ECO:0000256" key="1">
    <source>
        <dbReference type="SAM" id="Phobius"/>
    </source>
</evidence>
<keyword evidence="1" id="KW-0472">Membrane</keyword>
<organism evidence="2 3">
    <name type="scientific">Geochorda subterranea</name>
    <dbReference type="NCBI Taxonomy" id="3109564"/>
    <lineage>
        <taxon>Bacteria</taxon>
        <taxon>Bacillati</taxon>
        <taxon>Bacillota</taxon>
        <taxon>Limnochordia</taxon>
        <taxon>Limnochordales</taxon>
        <taxon>Geochordaceae</taxon>
        <taxon>Geochorda</taxon>
    </lineage>
</organism>
<feature type="transmembrane region" description="Helical" evidence="1">
    <location>
        <begin position="71"/>
        <end position="90"/>
    </location>
</feature>
<accession>A0ABZ1BQC9</accession>
<dbReference type="NCBIfam" id="TIGR02893">
    <property type="entry name" value="spore_yabQ"/>
    <property type="match status" value="1"/>
</dbReference>
<keyword evidence="1" id="KW-1133">Transmembrane helix</keyword>
<dbReference type="EMBL" id="CP141614">
    <property type="protein sequence ID" value="WRP14763.1"/>
    <property type="molecule type" value="Genomic_DNA"/>
</dbReference>
<feature type="transmembrane region" description="Helical" evidence="1">
    <location>
        <begin position="12"/>
        <end position="31"/>
    </location>
</feature>
<keyword evidence="1" id="KW-0812">Transmembrane</keyword>
<sequence length="129" mass="13788">MLLSVASQLAAAGRVALVGLALAFLWDLYAAGRAVVGLRRYEFLLVSDLLFVSMLGPIAFALLLVADGAQLHASTLVGLIAGVAGYRLTLSPRVVRLVWMTGTGIGAVLRALAGTWWWLARRSRPWGAR</sequence>
<dbReference type="InterPro" id="IPR019074">
    <property type="entry name" value="YabQ"/>
</dbReference>
<feature type="transmembrane region" description="Helical" evidence="1">
    <location>
        <begin position="43"/>
        <end position="65"/>
    </location>
</feature>
<evidence type="ECO:0000313" key="3">
    <source>
        <dbReference type="Proteomes" id="UP001333102"/>
    </source>
</evidence>
<evidence type="ECO:0000313" key="2">
    <source>
        <dbReference type="EMBL" id="WRP14763.1"/>
    </source>
</evidence>
<feature type="transmembrane region" description="Helical" evidence="1">
    <location>
        <begin position="97"/>
        <end position="119"/>
    </location>
</feature>
<dbReference type="Proteomes" id="UP001333102">
    <property type="component" value="Chromosome"/>
</dbReference>
<proteinExistence type="predicted"/>
<reference evidence="3" key="1">
    <citation type="submission" date="2023-12" db="EMBL/GenBank/DDBJ databases">
        <title>Novel isolates from deep terrestrial aquifers shed light on the physiology and ecology of the class Limnochordia.</title>
        <authorList>
            <person name="Karnachuk O.V."/>
            <person name="Lukina A.P."/>
            <person name="Avakyan M.R."/>
            <person name="Kadnikov V."/>
            <person name="Begmatov S."/>
            <person name="Beletsky A.V."/>
            <person name="Mardanov A.V."/>
            <person name="Ravin N.V."/>
        </authorList>
    </citation>
    <scope>NUCLEOTIDE SEQUENCE [LARGE SCALE GENOMIC DNA]</scope>
    <source>
        <strain evidence="3">LN</strain>
    </source>
</reference>
<name>A0ABZ1BQC9_9FIRM</name>
<gene>
    <name evidence="2" type="primary">yabQ</name>
    <name evidence="2" type="ORF">VLY81_00905</name>
</gene>
<dbReference type="RefSeq" id="WP_324669138.1">
    <property type="nucleotide sequence ID" value="NZ_CP141614.1"/>
</dbReference>
<protein>
    <submittedName>
        <fullName evidence="2">Spore cortex biosynthesis protein YabQ</fullName>
    </submittedName>
</protein>
<keyword evidence="3" id="KW-1185">Reference proteome</keyword>
<dbReference type="Pfam" id="PF09578">
    <property type="entry name" value="Spore_YabQ"/>
    <property type="match status" value="1"/>
</dbReference>